<keyword evidence="1" id="KW-0880">Kelch repeat</keyword>
<evidence type="ECO:0000256" key="2">
    <source>
        <dbReference type="ARBA" id="ARBA00022737"/>
    </source>
</evidence>
<dbReference type="EnsemblProtists" id="EOD15910">
    <property type="protein sequence ID" value="EOD15910"/>
    <property type="gene ID" value="EMIHUDRAFT_245442"/>
</dbReference>
<dbReference type="GeneID" id="17262059"/>
<dbReference type="STRING" id="2903.R1DN36"/>
<sequence length="288" mass="30792">MFLLASSLLATWTELSANGSWPTPRHGHSAVFCPRRGWMLLFGGNAFDPTNQLFRFDVARSEWAQLKLAGPPSKREGHTATLTADGRMVVFGGYSGKFLSDAPCGRDGHSSVLAPDGATLLIHGGFDGTRGEEGSRQLSDTYALDTTSWGWRRVATSPAVGGSGEEAPPARCMHCAAWVGGEGGEDGCGGMLLFGGYAIDEETDEDRTLSDPALRLLALLLLLAGALLRRGDYARLGLSLLLLLEQQRVSETLSRLRGGGTALPSRLPRASPPRAASLRGLPWRRKFG</sequence>
<dbReference type="AlphaFoldDB" id="A0A0D3IXC5"/>
<dbReference type="Pfam" id="PF24681">
    <property type="entry name" value="Kelch_KLHDC2_KLHL20_DRC7"/>
    <property type="match status" value="1"/>
</dbReference>
<evidence type="ECO:0000256" key="4">
    <source>
        <dbReference type="SAM" id="SignalP"/>
    </source>
</evidence>
<dbReference type="PANTHER" id="PTHR46093:SF18">
    <property type="entry name" value="FIBRONECTIN TYPE-III DOMAIN-CONTAINING PROTEIN"/>
    <property type="match status" value="1"/>
</dbReference>
<keyword evidence="2" id="KW-0677">Repeat</keyword>
<feature type="chain" id="PRO_5044291245" evidence="4">
    <location>
        <begin position="18"/>
        <end position="288"/>
    </location>
</feature>
<keyword evidence="4" id="KW-0732">Signal</keyword>
<dbReference type="PANTHER" id="PTHR46093">
    <property type="entry name" value="ACYL-COA-BINDING DOMAIN-CONTAINING PROTEIN 5"/>
    <property type="match status" value="1"/>
</dbReference>
<evidence type="ECO:0000256" key="1">
    <source>
        <dbReference type="ARBA" id="ARBA00022441"/>
    </source>
</evidence>
<feature type="region of interest" description="Disordered" evidence="3">
    <location>
        <begin position="255"/>
        <end position="288"/>
    </location>
</feature>
<evidence type="ECO:0000256" key="3">
    <source>
        <dbReference type="SAM" id="MobiDB-lite"/>
    </source>
</evidence>
<dbReference type="PaxDb" id="2903-EOD15910"/>
<name>A0A0D3IXC5_EMIH1</name>
<dbReference type="SUPFAM" id="SSF117281">
    <property type="entry name" value="Kelch motif"/>
    <property type="match status" value="1"/>
</dbReference>
<proteinExistence type="predicted"/>
<protein>
    <submittedName>
        <fullName evidence="5">Uncharacterized protein</fullName>
    </submittedName>
</protein>
<feature type="compositionally biased region" description="Low complexity" evidence="3">
    <location>
        <begin position="262"/>
        <end position="279"/>
    </location>
</feature>
<dbReference type="RefSeq" id="XP_005768339.1">
    <property type="nucleotide sequence ID" value="XM_005768282.1"/>
</dbReference>
<dbReference type="HOGENOM" id="CLU_967850_0_0_1"/>
<dbReference type="Gene3D" id="2.120.10.80">
    <property type="entry name" value="Kelch-type beta propeller"/>
    <property type="match status" value="2"/>
</dbReference>
<organism evidence="5 6">
    <name type="scientific">Emiliania huxleyi (strain CCMP1516)</name>
    <dbReference type="NCBI Taxonomy" id="280463"/>
    <lineage>
        <taxon>Eukaryota</taxon>
        <taxon>Haptista</taxon>
        <taxon>Haptophyta</taxon>
        <taxon>Prymnesiophyceae</taxon>
        <taxon>Isochrysidales</taxon>
        <taxon>Noelaerhabdaceae</taxon>
        <taxon>Emiliania</taxon>
    </lineage>
</organism>
<keyword evidence="6" id="KW-1185">Reference proteome</keyword>
<dbReference type="eggNOG" id="KOG0379">
    <property type="taxonomic scope" value="Eukaryota"/>
</dbReference>
<reference evidence="5" key="2">
    <citation type="submission" date="2024-10" db="UniProtKB">
        <authorList>
            <consortium name="EnsemblProtists"/>
        </authorList>
    </citation>
    <scope>IDENTIFICATION</scope>
</reference>
<evidence type="ECO:0000313" key="6">
    <source>
        <dbReference type="Proteomes" id="UP000013827"/>
    </source>
</evidence>
<reference evidence="6" key="1">
    <citation type="journal article" date="2013" name="Nature">
        <title>Pan genome of the phytoplankton Emiliania underpins its global distribution.</title>
        <authorList>
            <person name="Read B.A."/>
            <person name="Kegel J."/>
            <person name="Klute M.J."/>
            <person name="Kuo A."/>
            <person name="Lefebvre S.C."/>
            <person name="Maumus F."/>
            <person name="Mayer C."/>
            <person name="Miller J."/>
            <person name="Monier A."/>
            <person name="Salamov A."/>
            <person name="Young J."/>
            <person name="Aguilar M."/>
            <person name="Claverie J.M."/>
            <person name="Frickenhaus S."/>
            <person name="Gonzalez K."/>
            <person name="Herman E.K."/>
            <person name="Lin Y.C."/>
            <person name="Napier J."/>
            <person name="Ogata H."/>
            <person name="Sarno A.F."/>
            <person name="Shmutz J."/>
            <person name="Schroeder D."/>
            <person name="de Vargas C."/>
            <person name="Verret F."/>
            <person name="von Dassow P."/>
            <person name="Valentin K."/>
            <person name="Van de Peer Y."/>
            <person name="Wheeler G."/>
            <person name="Dacks J.B."/>
            <person name="Delwiche C.F."/>
            <person name="Dyhrman S.T."/>
            <person name="Glockner G."/>
            <person name="John U."/>
            <person name="Richards T."/>
            <person name="Worden A.Z."/>
            <person name="Zhang X."/>
            <person name="Grigoriev I.V."/>
            <person name="Allen A.E."/>
            <person name="Bidle K."/>
            <person name="Borodovsky M."/>
            <person name="Bowler C."/>
            <person name="Brownlee C."/>
            <person name="Cock J.M."/>
            <person name="Elias M."/>
            <person name="Gladyshev V.N."/>
            <person name="Groth M."/>
            <person name="Guda C."/>
            <person name="Hadaegh A."/>
            <person name="Iglesias-Rodriguez M.D."/>
            <person name="Jenkins J."/>
            <person name="Jones B.M."/>
            <person name="Lawson T."/>
            <person name="Leese F."/>
            <person name="Lindquist E."/>
            <person name="Lobanov A."/>
            <person name="Lomsadze A."/>
            <person name="Malik S.B."/>
            <person name="Marsh M.E."/>
            <person name="Mackinder L."/>
            <person name="Mock T."/>
            <person name="Mueller-Roeber B."/>
            <person name="Pagarete A."/>
            <person name="Parker M."/>
            <person name="Probert I."/>
            <person name="Quesneville H."/>
            <person name="Raines C."/>
            <person name="Rensing S.A."/>
            <person name="Riano-Pachon D.M."/>
            <person name="Richier S."/>
            <person name="Rokitta S."/>
            <person name="Shiraiwa Y."/>
            <person name="Soanes D.M."/>
            <person name="van der Giezen M."/>
            <person name="Wahlund T.M."/>
            <person name="Williams B."/>
            <person name="Wilson W."/>
            <person name="Wolfe G."/>
            <person name="Wurch L.L."/>
        </authorList>
    </citation>
    <scope>NUCLEOTIDE SEQUENCE</scope>
</reference>
<accession>A0A0D3IXC5</accession>
<feature type="signal peptide" evidence="4">
    <location>
        <begin position="1"/>
        <end position="17"/>
    </location>
</feature>
<dbReference type="KEGG" id="ehx:EMIHUDRAFT_245442"/>
<evidence type="ECO:0000313" key="5">
    <source>
        <dbReference type="EnsemblProtists" id="EOD15910"/>
    </source>
</evidence>
<dbReference type="InterPro" id="IPR015915">
    <property type="entry name" value="Kelch-typ_b-propeller"/>
</dbReference>
<dbReference type="Proteomes" id="UP000013827">
    <property type="component" value="Unassembled WGS sequence"/>
</dbReference>
<dbReference type="OMA" id="ARCMHCA"/>